<evidence type="ECO:0000313" key="1">
    <source>
        <dbReference type="EMBL" id="RPB07096.1"/>
    </source>
</evidence>
<reference evidence="1 2" key="1">
    <citation type="journal article" date="2018" name="Nat. Ecol. Evol.">
        <title>Pezizomycetes genomes reveal the molecular basis of ectomycorrhizal truffle lifestyle.</title>
        <authorList>
            <person name="Murat C."/>
            <person name="Payen T."/>
            <person name="Noel B."/>
            <person name="Kuo A."/>
            <person name="Morin E."/>
            <person name="Chen J."/>
            <person name="Kohler A."/>
            <person name="Krizsan K."/>
            <person name="Balestrini R."/>
            <person name="Da Silva C."/>
            <person name="Montanini B."/>
            <person name="Hainaut M."/>
            <person name="Levati E."/>
            <person name="Barry K.W."/>
            <person name="Belfiori B."/>
            <person name="Cichocki N."/>
            <person name="Clum A."/>
            <person name="Dockter R.B."/>
            <person name="Fauchery L."/>
            <person name="Guy J."/>
            <person name="Iotti M."/>
            <person name="Le Tacon F."/>
            <person name="Lindquist E.A."/>
            <person name="Lipzen A."/>
            <person name="Malagnac F."/>
            <person name="Mello A."/>
            <person name="Molinier V."/>
            <person name="Miyauchi S."/>
            <person name="Poulain J."/>
            <person name="Riccioni C."/>
            <person name="Rubini A."/>
            <person name="Sitrit Y."/>
            <person name="Splivallo R."/>
            <person name="Traeger S."/>
            <person name="Wang M."/>
            <person name="Zifcakova L."/>
            <person name="Wipf D."/>
            <person name="Zambonelli A."/>
            <person name="Paolocci F."/>
            <person name="Nowrousian M."/>
            <person name="Ottonello S."/>
            <person name="Baldrian P."/>
            <person name="Spatafora J.W."/>
            <person name="Henrissat B."/>
            <person name="Nagy L.G."/>
            <person name="Aury J.M."/>
            <person name="Wincker P."/>
            <person name="Grigoriev I.V."/>
            <person name="Bonfante P."/>
            <person name="Martin F.M."/>
        </authorList>
    </citation>
    <scope>NUCLEOTIDE SEQUENCE [LARGE SCALE GENOMIC DNA]</scope>
    <source>
        <strain evidence="1 2">CCBAS932</strain>
    </source>
</reference>
<proteinExistence type="predicted"/>
<evidence type="ECO:0000313" key="2">
    <source>
        <dbReference type="Proteomes" id="UP000277580"/>
    </source>
</evidence>
<keyword evidence="2" id="KW-1185">Reference proteome</keyword>
<dbReference type="InParanoid" id="A0A3N4K997"/>
<dbReference type="AlphaFoldDB" id="A0A3N4K997"/>
<gene>
    <name evidence="1" type="ORF">P167DRAFT_579644</name>
</gene>
<dbReference type="Proteomes" id="UP000277580">
    <property type="component" value="Unassembled WGS sequence"/>
</dbReference>
<accession>A0A3N4K997</accession>
<protein>
    <submittedName>
        <fullName evidence="1">Uncharacterized protein</fullName>
    </submittedName>
</protein>
<sequence>MPLRKSSFKTSVSPGELPGTITKRLLIPSQKYSPTESCTTSDDANSSVFDNNSPIKPLLSTFQYTPPNQEHRLRVFFFQRPMLSKLDRVMPGVLWKLGELFPIMPNDPSAYNSSDPTFSR</sequence>
<name>A0A3N4K997_9PEZI</name>
<dbReference type="EMBL" id="ML119196">
    <property type="protein sequence ID" value="RPB07096.1"/>
    <property type="molecule type" value="Genomic_DNA"/>
</dbReference>
<organism evidence="1 2">
    <name type="scientific">Morchella conica CCBAS932</name>
    <dbReference type="NCBI Taxonomy" id="1392247"/>
    <lineage>
        <taxon>Eukaryota</taxon>
        <taxon>Fungi</taxon>
        <taxon>Dikarya</taxon>
        <taxon>Ascomycota</taxon>
        <taxon>Pezizomycotina</taxon>
        <taxon>Pezizomycetes</taxon>
        <taxon>Pezizales</taxon>
        <taxon>Morchellaceae</taxon>
        <taxon>Morchella</taxon>
    </lineage>
</organism>